<dbReference type="Gene3D" id="3.40.50.620">
    <property type="entry name" value="HUPs"/>
    <property type="match status" value="1"/>
</dbReference>
<comment type="caution">
    <text evidence="13">The sequence shown here is derived from an EMBL/GenBank/DDBJ whole genome shotgun (WGS) entry which is preliminary data.</text>
</comment>
<dbReference type="SUPFAM" id="SSF52374">
    <property type="entry name" value="Nucleotidylyl transferase"/>
    <property type="match status" value="1"/>
</dbReference>
<evidence type="ECO:0000256" key="3">
    <source>
        <dbReference type="ARBA" id="ARBA00009014"/>
    </source>
</evidence>
<dbReference type="InterPro" id="IPR005248">
    <property type="entry name" value="NadD/NMNAT"/>
</dbReference>
<evidence type="ECO:0000256" key="1">
    <source>
        <dbReference type="ARBA" id="ARBA00002324"/>
    </source>
</evidence>
<evidence type="ECO:0000313" key="13">
    <source>
        <dbReference type="EMBL" id="MFC6362347.1"/>
    </source>
</evidence>
<keyword evidence="8 11" id="KW-0067">ATP-binding</keyword>
<sequence length="214" mass="24322">MSELHAVFGGTFDPVHFGHLRSAEALARLTGLHKVTLLPNNLPPHRPQPVASPAQRLAMLRCAIADLPLFDIDDRELHRDTPSWTVTTLQTIRAERGSQQPLAFIIGQDSLLSLNKWHRWQELMSLCHLLVCRRPGYCRQPESAELQHWISKHLTDDPRRLQQYPAGLICLADTPYYPVSATVIRQRLHTGQSCSDLLPLSVINYIRQAGLYRD</sequence>
<accession>A0ABW1VMP4</accession>
<keyword evidence="7 11" id="KW-0547">Nucleotide-binding</keyword>
<evidence type="ECO:0000256" key="4">
    <source>
        <dbReference type="ARBA" id="ARBA00022642"/>
    </source>
</evidence>
<comment type="catalytic activity">
    <reaction evidence="10 11">
        <text>nicotinate beta-D-ribonucleotide + ATP + H(+) = deamido-NAD(+) + diphosphate</text>
        <dbReference type="Rhea" id="RHEA:22860"/>
        <dbReference type="ChEBI" id="CHEBI:15378"/>
        <dbReference type="ChEBI" id="CHEBI:30616"/>
        <dbReference type="ChEBI" id="CHEBI:33019"/>
        <dbReference type="ChEBI" id="CHEBI:57502"/>
        <dbReference type="ChEBI" id="CHEBI:58437"/>
        <dbReference type="EC" id="2.7.7.18"/>
    </reaction>
</comment>
<evidence type="ECO:0000313" key="14">
    <source>
        <dbReference type="Proteomes" id="UP001596215"/>
    </source>
</evidence>
<dbReference type="PANTHER" id="PTHR39321:SF3">
    <property type="entry name" value="PHOSPHOPANTETHEINE ADENYLYLTRANSFERASE"/>
    <property type="match status" value="1"/>
</dbReference>
<dbReference type="NCBIfam" id="TIGR00125">
    <property type="entry name" value="cyt_tran_rel"/>
    <property type="match status" value="1"/>
</dbReference>
<dbReference type="EC" id="2.7.7.18" evidence="11"/>
<evidence type="ECO:0000259" key="12">
    <source>
        <dbReference type="Pfam" id="PF01467"/>
    </source>
</evidence>
<evidence type="ECO:0000256" key="8">
    <source>
        <dbReference type="ARBA" id="ARBA00022840"/>
    </source>
</evidence>
<comment type="pathway">
    <text evidence="2 11">Cofactor biosynthesis; NAD(+) biosynthesis; deamido-NAD(+) from nicotinate D-ribonucleotide: step 1/1.</text>
</comment>
<dbReference type="GO" id="GO:0004515">
    <property type="term" value="F:nicotinate-nucleotide adenylyltransferase activity"/>
    <property type="evidence" value="ECO:0007669"/>
    <property type="project" value="UniProtKB-EC"/>
</dbReference>
<evidence type="ECO:0000256" key="10">
    <source>
        <dbReference type="ARBA" id="ARBA00048721"/>
    </source>
</evidence>
<evidence type="ECO:0000256" key="11">
    <source>
        <dbReference type="HAMAP-Rule" id="MF_00244"/>
    </source>
</evidence>
<dbReference type="NCBIfam" id="TIGR00482">
    <property type="entry name" value="nicotinate (nicotinamide) nucleotide adenylyltransferase"/>
    <property type="match status" value="1"/>
</dbReference>
<proteinExistence type="inferred from homology"/>
<dbReference type="PANTHER" id="PTHR39321">
    <property type="entry name" value="NICOTINATE-NUCLEOTIDE ADENYLYLTRANSFERASE-RELATED"/>
    <property type="match status" value="1"/>
</dbReference>
<protein>
    <recommendedName>
        <fullName evidence="11">Probable nicotinate-nucleotide adenylyltransferase</fullName>
        <ecNumber evidence="11">2.7.7.18</ecNumber>
    </recommendedName>
    <alternativeName>
        <fullName evidence="11">Deamido-NAD(+) diphosphorylase</fullName>
    </alternativeName>
    <alternativeName>
        <fullName evidence="11">Deamido-NAD(+) pyrophosphorylase</fullName>
    </alternativeName>
    <alternativeName>
        <fullName evidence="11">Nicotinate mononucleotide adenylyltransferase</fullName>
        <shortName evidence="11">NaMN adenylyltransferase</shortName>
    </alternativeName>
</protein>
<dbReference type="NCBIfam" id="NF000839">
    <property type="entry name" value="PRK00071.1-1"/>
    <property type="match status" value="1"/>
</dbReference>
<dbReference type="RefSeq" id="WP_212709890.1">
    <property type="nucleotide sequence ID" value="NZ_BAAAFW010000060.1"/>
</dbReference>
<evidence type="ECO:0000256" key="6">
    <source>
        <dbReference type="ARBA" id="ARBA00022695"/>
    </source>
</evidence>
<evidence type="ECO:0000256" key="9">
    <source>
        <dbReference type="ARBA" id="ARBA00023027"/>
    </source>
</evidence>
<dbReference type="InterPro" id="IPR004821">
    <property type="entry name" value="Cyt_trans-like"/>
</dbReference>
<keyword evidence="14" id="KW-1185">Reference proteome</keyword>
<reference evidence="14" key="1">
    <citation type="journal article" date="2019" name="Int. J. Syst. Evol. Microbiol.">
        <title>The Global Catalogue of Microorganisms (GCM) 10K type strain sequencing project: providing services to taxonomists for standard genome sequencing and annotation.</title>
        <authorList>
            <consortium name="The Broad Institute Genomics Platform"/>
            <consortium name="The Broad Institute Genome Sequencing Center for Infectious Disease"/>
            <person name="Wu L."/>
            <person name="Ma J."/>
        </authorList>
    </citation>
    <scope>NUCLEOTIDE SEQUENCE [LARGE SCALE GENOMIC DNA]</scope>
    <source>
        <strain evidence="14">CGMCC 4.1530</strain>
    </source>
</reference>
<dbReference type="HAMAP" id="MF_00244">
    <property type="entry name" value="NaMN_adenylyltr"/>
    <property type="match status" value="1"/>
</dbReference>
<comment type="similarity">
    <text evidence="3 11">Belongs to the NadD family.</text>
</comment>
<dbReference type="NCBIfam" id="NF000840">
    <property type="entry name" value="PRK00071.1-3"/>
    <property type="match status" value="1"/>
</dbReference>
<keyword evidence="9 11" id="KW-0520">NAD</keyword>
<feature type="domain" description="Cytidyltransferase-like" evidence="12">
    <location>
        <begin position="7"/>
        <end position="187"/>
    </location>
</feature>
<dbReference type="CDD" id="cd02165">
    <property type="entry name" value="NMNAT"/>
    <property type="match status" value="1"/>
</dbReference>
<dbReference type="InterPro" id="IPR014729">
    <property type="entry name" value="Rossmann-like_a/b/a_fold"/>
</dbReference>
<evidence type="ECO:0000256" key="7">
    <source>
        <dbReference type="ARBA" id="ARBA00022741"/>
    </source>
</evidence>
<keyword evidence="4 11" id="KW-0662">Pyridine nucleotide biosynthesis</keyword>
<keyword evidence="5 11" id="KW-0808">Transferase</keyword>
<evidence type="ECO:0000256" key="2">
    <source>
        <dbReference type="ARBA" id="ARBA00005019"/>
    </source>
</evidence>
<organism evidence="13 14">
    <name type="scientific">Tatumella punctata</name>
    <dbReference type="NCBI Taxonomy" id="399969"/>
    <lineage>
        <taxon>Bacteria</taxon>
        <taxon>Pseudomonadati</taxon>
        <taxon>Pseudomonadota</taxon>
        <taxon>Gammaproteobacteria</taxon>
        <taxon>Enterobacterales</taxon>
        <taxon>Erwiniaceae</taxon>
        <taxon>Tatumella</taxon>
    </lineage>
</organism>
<gene>
    <name evidence="11 13" type="primary">nadD</name>
    <name evidence="13" type="ORF">ACFP73_09615</name>
</gene>
<name>A0ABW1VMP4_9GAMM</name>
<evidence type="ECO:0000256" key="5">
    <source>
        <dbReference type="ARBA" id="ARBA00022679"/>
    </source>
</evidence>
<dbReference type="Proteomes" id="UP001596215">
    <property type="component" value="Unassembled WGS sequence"/>
</dbReference>
<dbReference type="EMBL" id="JBHSUC010000010">
    <property type="protein sequence ID" value="MFC6362347.1"/>
    <property type="molecule type" value="Genomic_DNA"/>
</dbReference>
<dbReference type="Pfam" id="PF01467">
    <property type="entry name" value="CTP_transf_like"/>
    <property type="match status" value="1"/>
</dbReference>
<comment type="function">
    <text evidence="1 11">Catalyzes the reversible adenylation of nicotinate mononucleotide (NaMN) to nicotinic acid adenine dinucleotide (NaAD).</text>
</comment>
<keyword evidence="6 11" id="KW-0548">Nucleotidyltransferase</keyword>